<evidence type="ECO:0000313" key="3">
    <source>
        <dbReference type="Proteomes" id="UP001171111"/>
    </source>
</evidence>
<feature type="transmembrane region" description="Helical" evidence="1">
    <location>
        <begin position="154"/>
        <end position="170"/>
    </location>
</feature>
<organism evidence="2 3">
    <name type="scientific">Campylobacter magnus</name>
    <dbReference type="NCBI Taxonomy" id="3026462"/>
    <lineage>
        <taxon>Bacteria</taxon>
        <taxon>Pseudomonadati</taxon>
        <taxon>Campylobacterota</taxon>
        <taxon>Epsilonproteobacteria</taxon>
        <taxon>Campylobacterales</taxon>
        <taxon>Campylobacteraceae</taxon>
        <taxon>Campylobacter</taxon>
    </lineage>
</organism>
<keyword evidence="1" id="KW-0812">Transmembrane</keyword>
<keyword evidence="1" id="KW-0472">Membrane</keyword>
<evidence type="ECO:0000313" key="2">
    <source>
        <dbReference type="EMBL" id="MDO2409372.1"/>
    </source>
</evidence>
<feature type="transmembrane region" description="Helical" evidence="1">
    <location>
        <begin position="177"/>
        <end position="203"/>
    </location>
</feature>
<evidence type="ECO:0000256" key="1">
    <source>
        <dbReference type="SAM" id="Phobius"/>
    </source>
</evidence>
<reference evidence="2 3" key="1">
    <citation type="submission" date="2023-06" db="EMBL/GenBank/DDBJ databases">
        <title>Campylobacter magnum sp. nov., isolated from cecal contents of domestic pigs (Sus scrofa domesticus).</title>
        <authorList>
            <person name="Papic B."/>
            <person name="Gruntar I."/>
        </authorList>
    </citation>
    <scope>NUCLEOTIDE SEQUENCE [LARGE SCALE GENOMIC DNA]</scope>
    <source>
        <strain evidence="3">34484-21</strain>
    </source>
</reference>
<proteinExistence type="predicted"/>
<comment type="caution">
    <text evidence="2">The sequence shown here is derived from an EMBL/GenBank/DDBJ whole genome shotgun (WGS) entry which is preliminary data.</text>
</comment>
<keyword evidence="1" id="KW-1133">Transmembrane helix</keyword>
<dbReference type="EMBL" id="JAULJQ010000004">
    <property type="protein sequence ID" value="MDO2409372.1"/>
    <property type="molecule type" value="Genomic_DNA"/>
</dbReference>
<feature type="transmembrane region" description="Helical" evidence="1">
    <location>
        <begin position="38"/>
        <end position="63"/>
    </location>
</feature>
<protein>
    <recommendedName>
        <fullName evidence="4">Glycosyltransferase RgtA/B/C/D-like domain-containing protein</fullName>
    </recommendedName>
</protein>
<keyword evidence="3" id="KW-1185">Reference proteome</keyword>
<feature type="transmembrane region" description="Helical" evidence="1">
    <location>
        <begin position="329"/>
        <end position="355"/>
    </location>
</feature>
<evidence type="ECO:0008006" key="4">
    <source>
        <dbReference type="Google" id="ProtNLM"/>
    </source>
</evidence>
<feature type="transmembrane region" description="Helical" evidence="1">
    <location>
        <begin position="209"/>
        <end position="229"/>
    </location>
</feature>
<feature type="transmembrane region" description="Helical" evidence="1">
    <location>
        <begin position="101"/>
        <end position="119"/>
    </location>
</feature>
<feature type="transmembrane region" description="Helical" evidence="1">
    <location>
        <begin position="241"/>
        <end position="265"/>
    </location>
</feature>
<feature type="transmembrane region" description="Helical" evidence="1">
    <location>
        <begin position="271"/>
        <end position="289"/>
    </location>
</feature>
<sequence length="438" mass="49329">MKINKDFVNFFSQSSENEIRNSRIPNKALEQNSAKSEYFTLFIAWAINIILLGYLCSTLSISAGEAKIFYGQSSFLKEFGFLHELINGSFIAFSGVFGSDLALRLPFLLAHSANVFFIYKISKQILPTRSLRLICACVFMYLPGVMASAVSVNSAVFIVLVALIAVFLVQNSHFKSLFVLLVASIFVSQAFLALYVALFFYGLYSKNRAISVLGGIFAIAWLFIFDFDFSGKPKGYLIDTMAVFGAAFSPFVFIYFIYSIYRIWIKESKDFLWFISTGAFCICLVFSVRSKPPLELFLPFCVIFVPHMVRLFFSAYSVRLPRHRLKYKLLGVLLISSLALNSTASIFSDFLYVFLKKPSAHFAFKNAVAKELAAELKSRGIKAIKSPADMRERLLFYGIGSKNSHESLSKNPCKNGSKIDIKKQNISIASYYICKSML</sequence>
<dbReference type="RefSeq" id="WP_302244252.1">
    <property type="nucleotide sequence ID" value="NZ_JAULJQ010000004.1"/>
</dbReference>
<gene>
    <name evidence="2" type="ORF">Q2362_04565</name>
</gene>
<feature type="transmembrane region" description="Helical" evidence="1">
    <location>
        <begin position="296"/>
        <end position="317"/>
    </location>
</feature>
<dbReference type="Proteomes" id="UP001171111">
    <property type="component" value="Unassembled WGS sequence"/>
</dbReference>
<accession>A0ABT8T6P4</accession>
<name>A0ABT8T6P4_9BACT</name>